<evidence type="ECO:0000313" key="13">
    <source>
        <dbReference type="EMBL" id="CAG7815255.1"/>
    </source>
</evidence>
<dbReference type="Pfam" id="PF03015">
    <property type="entry name" value="Sterile"/>
    <property type="match status" value="1"/>
</dbReference>
<feature type="transmembrane region" description="Helical" evidence="10">
    <location>
        <begin position="468"/>
        <end position="486"/>
    </location>
</feature>
<sequence>MAFESSEIVEFFTGKTIFLTGGTGFVGKALIQKILNSCPEVGKIFVLLRNKRNQCPAARLKNLLNEPIFEELKTLQPNFQEKVEAIPGDISIPNLGICCSDLEVLQKNVSIVIHSAATVRFNSPLKEALNINLQGTGRLLEMATEMKLLQAFVYVSTAFSNCERSLVEEKIYQVDVSPQDAIYFVNNLNDELLERISPSLIKDKPNTYTFSKQLTETLIDQWKAKLPICIVRPSIITATEKDPIPGFVDNFTAMSGVLAGVMTGCIHAIHINDEFRLDIIPLDHTVNLILAAAYRRGKTEKRSNLQIYNLSSCKNPFSCKVFIPRFEQFCYKNPVKKMMTYPYVYLLTNRTVFKLGCLFFHRLPAICFDAVAGIMGQKQMCMSIYKKVAESIEVLEYFTVNKWTFKSDSTKALYDSLSPQDKSVFRFNVQDIDWDSYIVDYTKGLRKYALKETDQHQGGRKRLLQLRVFDLSLKVFLVLPILLVFLRRYGRVTVSFFHVLSKLYLKLLYFL</sequence>
<evidence type="ECO:0000256" key="4">
    <source>
        <dbReference type="ARBA" id="ARBA00022692"/>
    </source>
</evidence>
<keyword evidence="7 10" id="KW-0443">Lipid metabolism</keyword>
<keyword evidence="10" id="KW-0560">Oxidoreductase</keyword>
<comment type="function">
    <text evidence="10">Catalyzes the reduction of fatty acyl-CoA to fatty alcohols.</text>
</comment>
<comment type="caution">
    <text evidence="13">The sequence shown here is derived from an EMBL/GenBank/DDBJ whole genome shotgun (WGS) entry which is preliminary data.</text>
</comment>
<dbReference type="EMBL" id="CAJVCH010340226">
    <property type="protein sequence ID" value="CAG7815255.1"/>
    <property type="molecule type" value="Genomic_DNA"/>
</dbReference>
<keyword evidence="14" id="KW-1185">Reference proteome</keyword>
<organism evidence="13 14">
    <name type="scientific">Allacma fusca</name>
    <dbReference type="NCBI Taxonomy" id="39272"/>
    <lineage>
        <taxon>Eukaryota</taxon>
        <taxon>Metazoa</taxon>
        <taxon>Ecdysozoa</taxon>
        <taxon>Arthropoda</taxon>
        <taxon>Hexapoda</taxon>
        <taxon>Collembola</taxon>
        <taxon>Symphypleona</taxon>
        <taxon>Sminthuridae</taxon>
        <taxon>Allacma</taxon>
    </lineage>
</organism>
<dbReference type="CDD" id="cd09071">
    <property type="entry name" value="FAR_C"/>
    <property type="match status" value="1"/>
</dbReference>
<dbReference type="PANTHER" id="PTHR11011">
    <property type="entry name" value="MALE STERILITY PROTEIN 2-RELATED"/>
    <property type="match status" value="1"/>
</dbReference>
<evidence type="ECO:0000259" key="11">
    <source>
        <dbReference type="Pfam" id="PF03015"/>
    </source>
</evidence>
<evidence type="ECO:0000313" key="14">
    <source>
        <dbReference type="Proteomes" id="UP000708208"/>
    </source>
</evidence>
<keyword evidence="3 10" id="KW-0444">Lipid biosynthesis</keyword>
<evidence type="ECO:0000256" key="3">
    <source>
        <dbReference type="ARBA" id="ARBA00022516"/>
    </source>
</evidence>
<evidence type="ECO:0000259" key="12">
    <source>
        <dbReference type="Pfam" id="PF07993"/>
    </source>
</evidence>
<gene>
    <name evidence="13" type="ORF">AFUS01_LOCUS25950</name>
</gene>
<keyword evidence="6 10" id="KW-1133">Transmembrane helix</keyword>
<dbReference type="InterPro" id="IPR013120">
    <property type="entry name" value="FAR_NAD-bd"/>
</dbReference>
<dbReference type="InterPro" id="IPR026055">
    <property type="entry name" value="FAR"/>
</dbReference>
<protein>
    <recommendedName>
        <fullName evidence="10">Fatty acyl-CoA reductase</fullName>
        <ecNumber evidence="10">1.2.1.84</ecNumber>
    </recommendedName>
</protein>
<dbReference type="PANTHER" id="PTHR11011:SF116">
    <property type="entry name" value="FATTY ACYL-COA REDUCTASE CG5065-RELATED"/>
    <property type="match status" value="1"/>
</dbReference>
<evidence type="ECO:0000256" key="2">
    <source>
        <dbReference type="ARBA" id="ARBA00005928"/>
    </source>
</evidence>
<dbReference type="Pfam" id="PF07993">
    <property type="entry name" value="NAD_binding_4"/>
    <property type="match status" value="1"/>
</dbReference>
<dbReference type="GO" id="GO:0005777">
    <property type="term" value="C:peroxisome"/>
    <property type="evidence" value="ECO:0007669"/>
    <property type="project" value="TreeGrafter"/>
</dbReference>
<evidence type="ECO:0000256" key="6">
    <source>
        <dbReference type="ARBA" id="ARBA00022989"/>
    </source>
</evidence>
<proteinExistence type="inferred from homology"/>
<dbReference type="GO" id="GO:0016020">
    <property type="term" value="C:membrane"/>
    <property type="evidence" value="ECO:0007669"/>
    <property type="project" value="UniProtKB-SubCell"/>
</dbReference>
<evidence type="ECO:0000256" key="10">
    <source>
        <dbReference type="RuleBase" id="RU363097"/>
    </source>
</evidence>
<comment type="subcellular location">
    <subcellularLocation>
        <location evidence="1">Membrane</location>
        <topology evidence="1">Multi-pass membrane protein</topology>
    </subcellularLocation>
</comment>
<dbReference type="InterPro" id="IPR033640">
    <property type="entry name" value="FAR_C"/>
</dbReference>
<keyword evidence="8 10" id="KW-0472">Membrane</keyword>
<comment type="similarity">
    <text evidence="2 10">Belongs to the fatty acyl-CoA reductase family.</text>
</comment>
<feature type="domain" description="Thioester reductase (TE)" evidence="12">
    <location>
        <begin position="19"/>
        <end position="289"/>
    </location>
</feature>
<comment type="catalytic activity">
    <reaction evidence="9 10">
        <text>a long-chain fatty acyl-CoA + 2 NADPH + 2 H(+) = a long-chain primary fatty alcohol + 2 NADP(+) + CoA</text>
        <dbReference type="Rhea" id="RHEA:52716"/>
        <dbReference type="ChEBI" id="CHEBI:15378"/>
        <dbReference type="ChEBI" id="CHEBI:57287"/>
        <dbReference type="ChEBI" id="CHEBI:57783"/>
        <dbReference type="ChEBI" id="CHEBI:58349"/>
        <dbReference type="ChEBI" id="CHEBI:77396"/>
        <dbReference type="ChEBI" id="CHEBI:83139"/>
        <dbReference type="EC" id="1.2.1.84"/>
    </reaction>
</comment>
<dbReference type="AlphaFoldDB" id="A0A8J2KIS3"/>
<dbReference type="EC" id="1.2.1.84" evidence="10"/>
<reference evidence="13" key="1">
    <citation type="submission" date="2021-06" db="EMBL/GenBank/DDBJ databases">
        <authorList>
            <person name="Hodson N. C."/>
            <person name="Mongue J. A."/>
            <person name="Jaron S. K."/>
        </authorList>
    </citation>
    <scope>NUCLEOTIDE SEQUENCE</scope>
</reference>
<dbReference type="OrthoDB" id="429813at2759"/>
<evidence type="ECO:0000256" key="5">
    <source>
        <dbReference type="ARBA" id="ARBA00022857"/>
    </source>
</evidence>
<evidence type="ECO:0000256" key="1">
    <source>
        <dbReference type="ARBA" id="ARBA00004141"/>
    </source>
</evidence>
<keyword evidence="4 10" id="KW-0812">Transmembrane</keyword>
<dbReference type="Proteomes" id="UP000708208">
    <property type="component" value="Unassembled WGS sequence"/>
</dbReference>
<keyword evidence="5 10" id="KW-0521">NADP</keyword>
<dbReference type="CDD" id="cd05236">
    <property type="entry name" value="FAR-N_SDR_e"/>
    <property type="match status" value="1"/>
</dbReference>
<evidence type="ECO:0000256" key="8">
    <source>
        <dbReference type="ARBA" id="ARBA00023136"/>
    </source>
</evidence>
<feature type="domain" description="Fatty acyl-CoA reductase C-terminal" evidence="11">
    <location>
        <begin position="360"/>
        <end position="452"/>
    </location>
</feature>
<dbReference type="GO" id="GO:0035336">
    <property type="term" value="P:long-chain fatty-acyl-CoA metabolic process"/>
    <property type="evidence" value="ECO:0007669"/>
    <property type="project" value="TreeGrafter"/>
</dbReference>
<dbReference type="FunFam" id="3.40.50.720:FF:000143">
    <property type="entry name" value="Fatty acyl-CoA reductase"/>
    <property type="match status" value="1"/>
</dbReference>
<accession>A0A8J2KIS3</accession>
<dbReference type="GO" id="GO:0102965">
    <property type="term" value="F:alcohol-forming long-chain fatty acyl-CoA reductase activity"/>
    <property type="evidence" value="ECO:0007669"/>
    <property type="project" value="UniProtKB-EC"/>
</dbReference>
<evidence type="ECO:0000256" key="7">
    <source>
        <dbReference type="ARBA" id="ARBA00023098"/>
    </source>
</evidence>
<evidence type="ECO:0000256" key="9">
    <source>
        <dbReference type="ARBA" id="ARBA00052530"/>
    </source>
</evidence>
<dbReference type="GO" id="GO:0080019">
    <property type="term" value="F:alcohol-forming very long-chain fatty acyl-CoA reductase activity"/>
    <property type="evidence" value="ECO:0007669"/>
    <property type="project" value="InterPro"/>
</dbReference>
<name>A0A8J2KIS3_9HEXA</name>